<dbReference type="Gene3D" id="2.40.50.140">
    <property type="entry name" value="Nucleic acid-binding proteins"/>
    <property type="match status" value="3"/>
</dbReference>
<dbReference type="InterPro" id="IPR049163">
    <property type="entry name" value="Pif1-like_2B_dom"/>
</dbReference>
<evidence type="ECO:0000256" key="3">
    <source>
        <dbReference type="SAM" id="MobiDB-lite"/>
    </source>
</evidence>
<comment type="catalytic activity">
    <reaction evidence="2">
        <text>ATP + H2O = ADP + phosphate + H(+)</text>
        <dbReference type="Rhea" id="RHEA:13065"/>
        <dbReference type="ChEBI" id="CHEBI:15377"/>
        <dbReference type="ChEBI" id="CHEBI:15378"/>
        <dbReference type="ChEBI" id="CHEBI:30616"/>
        <dbReference type="ChEBI" id="CHEBI:43474"/>
        <dbReference type="ChEBI" id="CHEBI:456216"/>
        <dbReference type="EC" id="5.6.2.3"/>
    </reaction>
</comment>
<dbReference type="InterPro" id="IPR027417">
    <property type="entry name" value="P-loop_NTPase"/>
</dbReference>
<dbReference type="InterPro" id="IPR003871">
    <property type="entry name" value="RFA1B/D_OB_1st"/>
</dbReference>
<dbReference type="SUPFAM" id="SSF50249">
    <property type="entry name" value="Nucleic acid-binding proteins"/>
    <property type="match status" value="3"/>
</dbReference>
<dbReference type="Pfam" id="PF02721">
    <property type="entry name" value="DUF223"/>
    <property type="match status" value="1"/>
</dbReference>
<dbReference type="FunFam" id="3.40.50.300:FF:002884">
    <property type="entry name" value="ATP-dependent DNA helicase"/>
    <property type="match status" value="1"/>
</dbReference>
<keyword evidence="2" id="KW-0067">ATP-binding</keyword>
<dbReference type="KEGG" id="dosa:Os07g0113000"/>
<dbReference type="EC" id="5.6.2.3" evidence="2"/>
<evidence type="ECO:0000259" key="4">
    <source>
        <dbReference type="Pfam" id="PF02721"/>
    </source>
</evidence>
<dbReference type="Gene3D" id="3.40.50.300">
    <property type="entry name" value="P-loop containing nucleotide triphosphate hydrolases"/>
    <property type="match status" value="2"/>
</dbReference>
<reference evidence="9 10" key="1">
    <citation type="journal article" date="2005" name="Nature">
        <title>The map-based sequence of the rice genome.</title>
        <authorList>
            <consortium name="International rice genome sequencing project (IRGSP)"/>
            <person name="Matsumoto T."/>
            <person name="Wu J."/>
            <person name="Kanamori H."/>
            <person name="Katayose Y."/>
            <person name="Fujisawa M."/>
            <person name="Namiki N."/>
            <person name="Mizuno H."/>
            <person name="Yamamoto K."/>
            <person name="Antonio B.A."/>
            <person name="Baba T."/>
            <person name="Sakata K."/>
            <person name="Nagamura Y."/>
            <person name="Aoki H."/>
            <person name="Arikawa K."/>
            <person name="Arita K."/>
            <person name="Bito T."/>
            <person name="Chiden Y."/>
            <person name="Fujitsuka N."/>
            <person name="Fukunaka R."/>
            <person name="Hamada M."/>
            <person name="Harada C."/>
            <person name="Hayashi A."/>
            <person name="Hijishita S."/>
            <person name="Honda M."/>
            <person name="Hosokawa S."/>
            <person name="Ichikawa Y."/>
            <person name="Idonuma A."/>
            <person name="Iijima M."/>
            <person name="Ikeda M."/>
            <person name="Ikeno M."/>
            <person name="Ito K."/>
            <person name="Ito S."/>
            <person name="Ito T."/>
            <person name="Ito Y."/>
            <person name="Ito Y."/>
            <person name="Iwabuchi A."/>
            <person name="Kamiya K."/>
            <person name="Karasawa W."/>
            <person name="Kurita K."/>
            <person name="Katagiri S."/>
            <person name="Kikuta A."/>
            <person name="Kobayashi H."/>
            <person name="Kobayashi N."/>
            <person name="Machita K."/>
            <person name="Maehara T."/>
            <person name="Masukawa M."/>
            <person name="Mizubayashi T."/>
            <person name="Mukai Y."/>
            <person name="Nagasaki H."/>
            <person name="Nagata Y."/>
            <person name="Naito S."/>
            <person name="Nakashima M."/>
            <person name="Nakama Y."/>
            <person name="Nakamichi Y."/>
            <person name="Nakamura M."/>
            <person name="Meguro A."/>
            <person name="Negishi M."/>
            <person name="Ohta I."/>
            <person name="Ohta T."/>
            <person name="Okamoto M."/>
            <person name="Ono N."/>
            <person name="Saji S."/>
            <person name="Sakaguchi M."/>
            <person name="Sakai K."/>
            <person name="Shibata M."/>
            <person name="Shimokawa T."/>
            <person name="Song J."/>
            <person name="Takazaki Y."/>
            <person name="Terasawa K."/>
            <person name="Tsugane M."/>
            <person name="Tsuji K."/>
            <person name="Ueda S."/>
            <person name="Waki K."/>
            <person name="Yamagata H."/>
            <person name="Yamamoto M."/>
            <person name="Yamamoto S."/>
            <person name="Yamane H."/>
            <person name="Yoshiki S."/>
            <person name="Yoshihara R."/>
            <person name="Yukawa K."/>
            <person name="Zhong H."/>
            <person name="Yano M."/>
            <person name="Yuan Q."/>
            <person name="Ouyang S."/>
            <person name="Liu J."/>
            <person name="Jones K.M."/>
            <person name="Gansberger K."/>
            <person name="Moffat K."/>
            <person name="Hill J."/>
            <person name="Bera J."/>
            <person name="Fadrosh D."/>
            <person name="Jin S."/>
            <person name="Johri S."/>
            <person name="Kim M."/>
            <person name="Overton L."/>
            <person name="Reardon M."/>
            <person name="Tsitrin T."/>
            <person name="Vuong H."/>
            <person name="Weaver B."/>
            <person name="Ciecko A."/>
            <person name="Tallon L."/>
            <person name="Jackson J."/>
            <person name="Pai G."/>
            <person name="Aken S.V."/>
            <person name="Utterback T."/>
            <person name="Reidmuller S."/>
            <person name="Feldblyum T."/>
            <person name="Hsiao J."/>
            <person name="Zismann V."/>
            <person name="Iobst S."/>
            <person name="de Vazeille A.R."/>
            <person name="Buell C.R."/>
            <person name="Ying K."/>
            <person name="Li Y."/>
            <person name="Lu T."/>
            <person name="Huang Y."/>
            <person name="Zhao Q."/>
            <person name="Feng Q."/>
            <person name="Zhang L."/>
            <person name="Zhu J."/>
            <person name="Weng Q."/>
            <person name="Mu J."/>
            <person name="Lu Y."/>
            <person name="Fan D."/>
            <person name="Liu Y."/>
            <person name="Guan J."/>
            <person name="Zhang Y."/>
            <person name="Yu S."/>
            <person name="Liu X."/>
            <person name="Zhang Y."/>
            <person name="Hong G."/>
            <person name="Han B."/>
            <person name="Choisne N."/>
            <person name="Demange N."/>
            <person name="Orjeda G."/>
            <person name="Samain S."/>
            <person name="Cattolico L."/>
            <person name="Pelletier E."/>
            <person name="Couloux A."/>
            <person name="Segurens B."/>
            <person name="Wincker P."/>
            <person name="D'Hont A."/>
            <person name="Scarpelli C."/>
            <person name="Weissenbach J."/>
            <person name="Salanoubat M."/>
            <person name="Quetier F."/>
            <person name="Yu Y."/>
            <person name="Kim H.R."/>
            <person name="Rambo T."/>
            <person name="Currie J."/>
            <person name="Collura K."/>
            <person name="Luo M."/>
            <person name="Yang T."/>
            <person name="Ammiraju J.S.S."/>
            <person name="Engler F."/>
            <person name="Soderlund C."/>
            <person name="Wing R.A."/>
            <person name="Palmer L.E."/>
            <person name="de la Bastide M."/>
            <person name="Spiegel L."/>
            <person name="Nascimento L."/>
            <person name="Zutavern T."/>
            <person name="O'Shaughnessy A."/>
            <person name="Dike S."/>
            <person name="Dedhia N."/>
            <person name="Preston R."/>
            <person name="Balija V."/>
            <person name="McCombie W.R."/>
            <person name="Chow T."/>
            <person name="Chen H."/>
            <person name="Chung M."/>
            <person name="Chen C."/>
            <person name="Shaw J."/>
            <person name="Wu H."/>
            <person name="Hsiao K."/>
            <person name="Chao Y."/>
            <person name="Chu M."/>
            <person name="Cheng C."/>
            <person name="Hour A."/>
            <person name="Lee P."/>
            <person name="Lin S."/>
            <person name="Lin Y."/>
            <person name="Liou J."/>
            <person name="Liu S."/>
            <person name="Hsing Y."/>
            <person name="Raghuvanshi S."/>
            <person name="Mohanty A."/>
            <person name="Bharti A.K."/>
            <person name="Gaur A."/>
            <person name="Gupta V."/>
            <person name="Kumar D."/>
            <person name="Ravi V."/>
            <person name="Vij S."/>
            <person name="Kapur A."/>
            <person name="Khurana P."/>
            <person name="Khurana P."/>
            <person name="Khurana J.P."/>
            <person name="Tyagi A.K."/>
            <person name="Gaikwad K."/>
            <person name="Singh A."/>
            <person name="Dalal V."/>
            <person name="Srivastava S."/>
            <person name="Dixit A."/>
            <person name="Pal A.K."/>
            <person name="Ghazi I.A."/>
            <person name="Yadav M."/>
            <person name="Pandit A."/>
            <person name="Bhargava A."/>
            <person name="Sureshbabu K."/>
            <person name="Batra K."/>
            <person name="Sharma T.R."/>
            <person name="Mohapatra T."/>
            <person name="Singh N.K."/>
            <person name="Messing J."/>
            <person name="Nelson A.B."/>
            <person name="Fuks G."/>
            <person name="Kavchok S."/>
            <person name="Keizer G."/>
            <person name="Linton E."/>
            <person name="Llaca V."/>
            <person name="Song R."/>
            <person name="Tanyolac B."/>
            <person name="Young S."/>
            <person name="Ho-Il K."/>
            <person name="Hahn J.H."/>
            <person name="Sangsakoo G."/>
            <person name="Vanavichit A."/>
            <person name="de Mattos Luiz.A.T."/>
            <person name="Zimmer P.D."/>
            <person name="Malone G."/>
            <person name="Dellagostin O."/>
            <person name="de Oliveira A.C."/>
            <person name="Bevan M."/>
            <person name="Bancroft I."/>
            <person name="Minx P."/>
            <person name="Cordum H."/>
            <person name="Wilson R."/>
            <person name="Cheng Z."/>
            <person name="Jin W."/>
            <person name="Jiang J."/>
            <person name="Leong S.A."/>
            <person name="Iwama H."/>
            <person name="Gojobori T."/>
            <person name="Itoh T."/>
            <person name="Niimura Y."/>
            <person name="Fujii Y."/>
            <person name="Habara T."/>
            <person name="Sakai H."/>
            <person name="Sato Y."/>
            <person name="Wilson G."/>
            <person name="Kumar K."/>
            <person name="McCouch S."/>
            <person name="Juretic N."/>
            <person name="Hoen D."/>
            <person name="Wright S."/>
            <person name="Bruskiewich R."/>
            <person name="Bureau T."/>
            <person name="Miyao A."/>
            <person name="Hirochika H."/>
            <person name="Nishikawa T."/>
            <person name="Kadowaki K."/>
            <person name="Sugiura M."/>
            <person name="Burr B."/>
            <person name="Sasaki T."/>
        </authorList>
    </citation>
    <scope>NUCLEOTIDE SEQUENCE [LARGE SCALE GENOMIC DNA]</scope>
    <source>
        <strain evidence="10">cv. Nipponbare</strain>
    </source>
</reference>
<evidence type="ECO:0000313" key="9">
    <source>
        <dbReference type="EMBL" id="BAH93748.1"/>
    </source>
</evidence>
<organism evidence="9 10">
    <name type="scientific">Oryza sativa subsp. japonica</name>
    <name type="common">Rice</name>
    <dbReference type="NCBI Taxonomy" id="39947"/>
    <lineage>
        <taxon>Eukaryota</taxon>
        <taxon>Viridiplantae</taxon>
        <taxon>Streptophyta</taxon>
        <taxon>Embryophyta</taxon>
        <taxon>Tracheophyta</taxon>
        <taxon>Spermatophyta</taxon>
        <taxon>Magnoliopsida</taxon>
        <taxon>Liliopsida</taxon>
        <taxon>Poales</taxon>
        <taxon>Poaceae</taxon>
        <taxon>BOP clade</taxon>
        <taxon>Oryzoideae</taxon>
        <taxon>Oryzeae</taxon>
        <taxon>Oryzinae</taxon>
        <taxon>Oryza</taxon>
        <taxon>Oryza sativa</taxon>
    </lineage>
</organism>
<dbReference type="GO" id="GO:0043139">
    <property type="term" value="F:5'-3' DNA helicase activity"/>
    <property type="evidence" value="ECO:0007669"/>
    <property type="project" value="UniProtKB-EC"/>
</dbReference>
<dbReference type="CDD" id="cd04481">
    <property type="entry name" value="RPA1_DBD_B_like"/>
    <property type="match status" value="1"/>
</dbReference>
<gene>
    <name evidence="9" type="ordered locus">Os07g0113000</name>
</gene>
<dbReference type="GO" id="GO:0006310">
    <property type="term" value="P:DNA recombination"/>
    <property type="evidence" value="ECO:0007669"/>
    <property type="project" value="UniProtKB-KW"/>
</dbReference>
<keyword evidence="2" id="KW-0378">Hydrolase</keyword>
<dbReference type="CDD" id="cd18809">
    <property type="entry name" value="SF1_C_RecD"/>
    <property type="match status" value="1"/>
</dbReference>
<dbReference type="InterPro" id="IPR012340">
    <property type="entry name" value="NA-bd_OB-fold"/>
</dbReference>
<dbReference type="InterPro" id="IPR031657">
    <property type="entry name" value="REPA_OB_2"/>
</dbReference>
<dbReference type="CDD" id="cd04480">
    <property type="entry name" value="RPA1_DBD_A_like"/>
    <property type="match status" value="1"/>
</dbReference>
<keyword evidence="2" id="KW-0227">DNA damage</keyword>
<dbReference type="GO" id="GO:0006281">
    <property type="term" value="P:DNA repair"/>
    <property type="evidence" value="ECO:0007669"/>
    <property type="project" value="UniProtKB-KW"/>
</dbReference>
<dbReference type="GO" id="GO:0005524">
    <property type="term" value="F:ATP binding"/>
    <property type="evidence" value="ECO:0007669"/>
    <property type="project" value="UniProtKB-KW"/>
</dbReference>
<dbReference type="CDD" id="cd04476">
    <property type="entry name" value="RPA1_DBD_C"/>
    <property type="match status" value="1"/>
</dbReference>
<dbReference type="Pfam" id="PF21530">
    <property type="entry name" value="Pif1_2B_dom"/>
    <property type="match status" value="1"/>
</dbReference>
<name>C7J4H9_ORYSJ</name>
<keyword evidence="1" id="KW-0238">DNA-binding</keyword>
<keyword evidence="2" id="KW-0233">DNA recombination</keyword>
<evidence type="ECO:0000259" key="5">
    <source>
        <dbReference type="Pfam" id="PF05970"/>
    </source>
</evidence>
<dbReference type="GO" id="GO:0000723">
    <property type="term" value="P:telomere maintenance"/>
    <property type="evidence" value="ECO:0007669"/>
    <property type="project" value="InterPro"/>
</dbReference>
<dbReference type="PANTHER" id="PTHR10492">
    <property type="match status" value="1"/>
</dbReference>
<dbReference type="InterPro" id="IPR010285">
    <property type="entry name" value="DNA_helicase_pif1-like_DEAD"/>
</dbReference>
<comment type="similarity">
    <text evidence="2">Belongs to the helicase family.</text>
</comment>
<dbReference type="GO" id="GO:0016887">
    <property type="term" value="F:ATP hydrolysis activity"/>
    <property type="evidence" value="ECO:0007669"/>
    <property type="project" value="RHEA"/>
</dbReference>
<proteinExistence type="inferred from homology"/>
<reference evidence="10" key="2">
    <citation type="journal article" date="2008" name="Nucleic Acids Res.">
        <title>The rice annotation project database (RAP-DB): 2008 update.</title>
        <authorList>
            <consortium name="The rice annotation project (RAP)"/>
        </authorList>
    </citation>
    <scope>GENOME REANNOTATION</scope>
    <source>
        <strain evidence="10">cv. Nipponbare</strain>
    </source>
</reference>
<keyword evidence="2" id="KW-0547">Nucleotide-binding</keyword>
<feature type="region of interest" description="Disordered" evidence="3">
    <location>
        <begin position="1749"/>
        <end position="1790"/>
    </location>
</feature>
<keyword evidence="2" id="KW-0234">DNA repair</keyword>
<feature type="domain" description="Helitron helicase-like" evidence="6">
    <location>
        <begin position="232"/>
        <end position="414"/>
    </location>
</feature>
<dbReference type="SUPFAM" id="SSF52540">
    <property type="entry name" value="P-loop containing nucleoside triphosphate hydrolases"/>
    <property type="match status" value="2"/>
</dbReference>
<feature type="domain" description="DNA helicase Pif1-like 2B" evidence="8">
    <location>
        <begin position="1051"/>
        <end position="1097"/>
    </location>
</feature>
<comment type="cofactor">
    <cofactor evidence="2">
        <name>Mg(2+)</name>
        <dbReference type="ChEBI" id="CHEBI:18420"/>
    </cofactor>
</comment>
<evidence type="ECO:0000259" key="6">
    <source>
        <dbReference type="Pfam" id="PF14214"/>
    </source>
</evidence>
<dbReference type="Pfam" id="PF05970">
    <property type="entry name" value="PIF1"/>
    <property type="match status" value="1"/>
</dbReference>
<evidence type="ECO:0000313" key="10">
    <source>
        <dbReference type="Proteomes" id="UP000000763"/>
    </source>
</evidence>
<feature type="domain" description="Replication protein A 70 kDa DNA-binding subunit B/D first OB fold" evidence="4">
    <location>
        <begin position="1240"/>
        <end position="1327"/>
    </location>
</feature>
<evidence type="ECO:0000256" key="1">
    <source>
        <dbReference type="ARBA" id="ARBA00023125"/>
    </source>
</evidence>
<evidence type="ECO:0000259" key="8">
    <source>
        <dbReference type="Pfam" id="PF21530"/>
    </source>
</evidence>
<dbReference type="PANTHER" id="PTHR10492:SF90">
    <property type="entry name" value="ATP-DEPENDENT DNA HELICASE"/>
    <property type="match status" value="1"/>
</dbReference>
<dbReference type="InterPro" id="IPR047192">
    <property type="entry name" value="Euk_RPA1_DBD_C"/>
</dbReference>
<evidence type="ECO:0000259" key="7">
    <source>
        <dbReference type="Pfam" id="PF16900"/>
    </source>
</evidence>
<dbReference type="InterPro" id="IPR025476">
    <property type="entry name" value="Helitron_helicase-like"/>
</dbReference>
<sequence length="1790" mass="200816">MFAVGVSHVSLLNAAAQHCMIPSIAYLWEFSSDANVELDRGSSSRSHKDHVEALKGSLLPAQGRRPQFAQLYIYDPENEIQNRINIFENDGSNSDKADPAIVDALCTMLDSHNTLVQKFRYARECLNEHGNQHLTLRLMGCNAKSDVQYNLPTSGELAAIIVGDYSVAEYSYDILVQEKDDGLRRVSSLHPWYMALQYPLLFPYGERGFHLGIAYNDYDGIGRKYVTMLEFFRCMIHYRLNEPNPFTCYGRLSDQAVVDAYSSIESSRLKFIADNQADIRSECVQGIVDAIDRGITSGDSVGKRVILPASFTGGRRYMVMNYQDAMAICRVYGSPDLFVTFTCNSKCQEIAESIRFEDGQQPSDRVDMIVRVFNMKVHDFITDIREGRTFGSVLAVLYTVEFQKRGLPHIHCLVWLAASSAQVSASIIDGFISAEIPDFETDELCYELAHINVEWCNKSNMIKYLFKYVMKGHDRSKIYFETTAQTGNISPNHDLAPPDEILEYMDARFLSTCEALHRIYEFDIHYRVPPVERLAVHLPGMNYVRYEKGSDLRALINSPAAKRTMLTEWFEANAKYEEARTLTYCDFPKQWTWDSSSRCWRPRTPAPKIGRMYYVHPTVGELYYLRMLLMIVKGAQSYPDIRTYNGVIYETYREACEARGILEGDNEWHLLFDEAIQSASSYQLRQLFVTVVLYCSVGDVRALFDKYWLYMIDDIHRRLKKALDNPHCIVSHEHLLTLLLHELTNVFGKSGGNIKDYNLPQPTFSLQVAFGNRLIEEELATDPLMMSMHADSLIAQLNADQKTIFDRIVGSVVANQPGFFFVCGHGGIGKTFMWNAIIAKIRSSNKIVLAVASSGVASLLLPKGRTAHSRFKIPIDINETSLCNVKRGTMLAELLENTSLIIWDEAPMTHRRCFEALDRTLRDILSEITPSNAIIPFGGKTVVLGGDFRQILPAVPEGSRSAIVDALITNSKLWKHVVMLRLNVNMRLLNPSLPSMQREELSDFSKWVLAVGDGSLPATKRDGDEKEYLSCDTISKCSEQIPDFDLLYPTELLNSIDTNNFPTHRLVLKEGVTVMLLQNLNQSMCLCNGTRLLVVGLGQRILHCVILTGSNIGETVCIPKISLSTAKLKWPFTLQRRQFPIRVCYSMTINKSQGQTLQRVGVYLKKPVFTHGQLYVAFSRATSRSGLRILIENDDGSCGSETKNVVYHEILDATLEAITMGDTSIDKLFEGDDNSRLLARVSRLWEFTDCKDATKIYHIDLVLVDEKGGSIHAQIFPPLLQVFKPLLTEGKVYYLDSYRVKTSNKSYRPVANPLMMTFTKWTSVEQCLDVPFNFPTVVYTLTPLNEVSNFVDKNESFVDVIGFITEISTPTMLRPKSRDASSLKRIIQICDANNSTLNVSLWAEQALAFDAESIHKAGQRLALSRGSACKWIGANFQPIKLLQAPTTNIADENADDKTVRELLDMNPHKNRAPATNIADENADDKTVRELLDMNPHKNRRTRFQANVTIRKICNDSSWWYNSCEKCLRVVKPFGYTYKCTGCYNIAMAVPRYKLSVLAGDDTADAVFILFGKIAQRIVRKPVELLVEQTPRESKFILDAITALLEISFTWNVSFTENTLRTGDVSFQVNSVISMSVLGEPLMLMSPGPADSPGSSAIMSPGPSTSIMSPTRTSEIAISSPPLATIASPVTRRAAPQTPTSILSLATTEQASHVDPLSPPMTQAVASESTEMKQKAIIISDDITLPLAASIPNSSTKKRTRPLQASPTAKKLFTDDGAQEKEVTDSLSDTA</sequence>
<feature type="domain" description="DNA helicase Pif1-like DEAD-box helicase" evidence="5">
    <location>
        <begin position="796"/>
        <end position="1020"/>
    </location>
</feature>
<dbReference type="EMBL" id="AP008213">
    <property type="protein sequence ID" value="BAH93748.1"/>
    <property type="molecule type" value="Genomic_DNA"/>
</dbReference>
<feature type="compositionally biased region" description="Basic and acidic residues" evidence="3">
    <location>
        <begin position="1771"/>
        <end position="1783"/>
    </location>
</feature>
<dbReference type="Pfam" id="PF14214">
    <property type="entry name" value="Helitron_like_N"/>
    <property type="match status" value="1"/>
</dbReference>
<keyword evidence="2" id="KW-0347">Helicase</keyword>
<dbReference type="Proteomes" id="UP000000763">
    <property type="component" value="Chromosome 7"/>
</dbReference>
<protein>
    <recommendedName>
        <fullName evidence="2">ATP-dependent DNA helicase</fullName>
        <ecNumber evidence="2">5.6.2.3</ecNumber>
    </recommendedName>
</protein>
<evidence type="ECO:0000256" key="2">
    <source>
        <dbReference type="RuleBase" id="RU363044"/>
    </source>
</evidence>
<dbReference type="GO" id="GO:0003677">
    <property type="term" value="F:DNA binding"/>
    <property type="evidence" value="ECO:0007669"/>
    <property type="project" value="UniProtKB-KW"/>
</dbReference>
<accession>C7J4H9</accession>
<dbReference type="Pfam" id="PF16900">
    <property type="entry name" value="REPA_OB_2"/>
    <property type="match status" value="1"/>
</dbReference>
<feature type="domain" description="Replication protein A OB" evidence="7">
    <location>
        <begin position="1353"/>
        <end position="1412"/>
    </location>
</feature>